<evidence type="ECO:0000256" key="1">
    <source>
        <dbReference type="ARBA" id="ARBA00006525"/>
    </source>
</evidence>
<dbReference type="RefSeq" id="WP_281095152.1">
    <property type="nucleotide sequence ID" value="NZ_JARYZI010000010.1"/>
</dbReference>
<dbReference type="PANTHER" id="PTHR43022">
    <property type="entry name" value="PROTEIN SMF"/>
    <property type="match status" value="1"/>
</dbReference>
<proteinExistence type="inferred from homology"/>
<evidence type="ECO:0000259" key="2">
    <source>
        <dbReference type="Pfam" id="PF02481"/>
    </source>
</evidence>
<comment type="caution">
    <text evidence="3">The sequence shown here is derived from an EMBL/GenBank/DDBJ whole genome shotgun (WGS) entry which is preliminary data.</text>
</comment>
<dbReference type="InterPro" id="IPR003488">
    <property type="entry name" value="DprA"/>
</dbReference>
<reference evidence="3 4" key="1">
    <citation type="submission" date="2023-04" db="EMBL/GenBank/DDBJ databases">
        <title>Fusibacter bizertensis strain WBS, isolated from littoral bottom sediments of the Arctic seas - biochemical and genomic analysis.</title>
        <authorList>
            <person name="Brioukhanov A.L."/>
        </authorList>
    </citation>
    <scope>NUCLEOTIDE SEQUENCE [LARGE SCALE GENOMIC DNA]</scope>
    <source>
        <strain evidence="3 4">WBS</strain>
    </source>
</reference>
<feature type="domain" description="Smf/DprA SLOG" evidence="2">
    <location>
        <begin position="81"/>
        <end position="261"/>
    </location>
</feature>
<name>A0ABT6NFP9_9FIRM</name>
<sequence length="325" mass="38066">MKFWIWLNDLKGFTLAKKKELLSIYKDPETIWHTFKNLIIVTDDALDLSLANEIIHNHDLLNIKTLTFHDAIQINPNALHEKWPLVCYYIGHIYKGTYTSIIGTRNYSIMGYHYTERLCKSLVDKNHILTTGLSKGIETLAIQKTIKYRGRLMVFTTCGLDKCYPSENTHLFKNIKENYCVLSLYSCYTPVFKSHFKETNTFMMLWSNEVMMIEASKSSGSIKSALIANELGRKVYAAYDTRESHRNSGNNFLINEKFASKYNVSLPEQLTFYIQNPILLSIKEKPRSAEYLLERFDHTFEILLELEFHRLIQLKADGWWHYNGW</sequence>
<comment type="similarity">
    <text evidence="1">Belongs to the DprA/Smf family.</text>
</comment>
<evidence type="ECO:0000313" key="4">
    <source>
        <dbReference type="Proteomes" id="UP001158045"/>
    </source>
</evidence>
<gene>
    <name evidence="3" type="ORF">QE109_13965</name>
</gene>
<dbReference type="Proteomes" id="UP001158045">
    <property type="component" value="Unassembled WGS sequence"/>
</dbReference>
<evidence type="ECO:0000313" key="3">
    <source>
        <dbReference type="EMBL" id="MDH8679259.1"/>
    </source>
</evidence>
<dbReference type="InterPro" id="IPR057666">
    <property type="entry name" value="DrpA_SLOG"/>
</dbReference>
<dbReference type="EMBL" id="JARYZI010000010">
    <property type="protein sequence ID" value="MDH8679259.1"/>
    <property type="molecule type" value="Genomic_DNA"/>
</dbReference>
<protein>
    <submittedName>
        <fullName evidence="3">DNA-processing protein DprA</fullName>
    </submittedName>
</protein>
<dbReference type="SUPFAM" id="SSF102405">
    <property type="entry name" value="MCP/YpsA-like"/>
    <property type="match status" value="1"/>
</dbReference>
<keyword evidence="4" id="KW-1185">Reference proteome</keyword>
<organism evidence="3 4">
    <name type="scientific">Fusibacter bizertensis</name>
    <dbReference type="NCBI Taxonomy" id="1488331"/>
    <lineage>
        <taxon>Bacteria</taxon>
        <taxon>Bacillati</taxon>
        <taxon>Bacillota</taxon>
        <taxon>Clostridia</taxon>
        <taxon>Eubacteriales</taxon>
        <taxon>Eubacteriales Family XII. Incertae Sedis</taxon>
        <taxon>Fusibacter</taxon>
    </lineage>
</organism>
<dbReference type="Pfam" id="PF02481">
    <property type="entry name" value="DNA_processg_A"/>
    <property type="match status" value="1"/>
</dbReference>
<accession>A0ABT6NFP9</accession>
<dbReference type="PANTHER" id="PTHR43022:SF1">
    <property type="entry name" value="PROTEIN SMF"/>
    <property type="match status" value="1"/>
</dbReference>
<dbReference type="Gene3D" id="3.40.50.450">
    <property type="match status" value="1"/>
</dbReference>